<feature type="region of interest" description="Disordered" evidence="1">
    <location>
        <begin position="65"/>
        <end position="109"/>
    </location>
</feature>
<protein>
    <submittedName>
        <fullName evidence="2">Uncharacterized protein</fullName>
    </submittedName>
</protein>
<name>A0AAV4TTZ0_CAEEX</name>
<accession>A0AAV4TTZ0</accession>
<dbReference type="AlphaFoldDB" id="A0AAV4TTZ0"/>
<keyword evidence="3" id="KW-1185">Reference proteome</keyword>
<sequence>MNSSIISFSLRIPPADGTSILFLLPQEDLARNNFSIFCGSHSSVRNKQSNVTCYTKVTLIAYTPDSLPTINNTSRSDFHSPGRRSTKKKKIPTFPSSKKGKGVKKMERT</sequence>
<evidence type="ECO:0000313" key="3">
    <source>
        <dbReference type="Proteomes" id="UP001054945"/>
    </source>
</evidence>
<evidence type="ECO:0000256" key="1">
    <source>
        <dbReference type="SAM" id="MobiDB-lite"/>
    </source>
</evidence>
<feature type="compositionally biased region" description="Polar residues" evidence="1">
    <location>
        <begin position="66"/>
        <end position="75"/>
    </location>
</feature>
<dbReference type="Proteomes" id="UP001054945">
    <property type="component" value="Unassembled WGS sequence"/>
</dbReference>
<comment type="caution">
    <text evidence="2">The sequence shown here is derived from an EMBL/GenBank/DDBJ whole genome shotgun (WGS) entry which is preliminary data.</text>
</comment>
<evidence type="ECO:0000313" key="2">
    <source>
        <dbReference type="EMBL" id="GIY48437.1"/>
    </source>
</evidence>
<reference evidence="2 3" key="1">
    <citation type="submission" date="2021-06" db="EMBL/GenBank/DDBJ databases">
        <title>Caerostris extrusa draft genome.</title>
        <authorList>
            <person name="Kono N."/>
            <person name="Arakawa K."/>
        </authorList>
    </citation>
    <scope>NUCLEOTIDE SEQUENCE [LARGE SCALE GENOMIC DNA]</scope>
</reference>
<dbReference type="EMBL" id="BPLR01011714">
    <property type="protein sequence ID" value="GIY48437.1"/>
    <property type="molecule type" value="Genomic_DNA"/>
</dbReference>
<organism evidence="2 3">
    <name type="scientific">Caerostris extrusa</name>
    <name type="common">Bark spider</name>
    <name type="synonym">Caerostris bankana</name>
    <dbReference type="NCBI Taxonomy" id="172846"/>
    <lineage>
        <taxon>Eukaryota</taxon>
        <taxon>Metazoa</taxon>
        <taxon>Ecdysozoa</taxon>
        <taxon>Arthropoda</taxon>
        <taxon>Chelicerata</taxon>
        <taxon>Arachnida</taxon>
        <taxon>Araneae</taxon>
        <taxon>Araneomorphae</taxon>
        <taxon>Entelegynae</taxon>
        <taxon>Araneoidea</taxon>
        <taxon>Araneidae</taxon>
        <taxon>Caerostris</taxon>
    </lineage>
</organism>
<gene>
    <name evidence="2" type="ORF">CEXT_259891</name>
</gene>
<proteinExistence type="predicted"/>
<feature type="compositionally biased region" description="Basic residues" evidence="1">
    <location>
        <begin position="81"/>
        <end position="91"/>
    </location>
</feature>